<dbReference type="InterPro" id="IPR032675">
    <property type="entry name" value="LRR_dom_sf"/>
</dbReference>
<protein>
    <submittedName>
        <fullName evidence="11">Uncharacterized protein</fullName>
    </submittedName>
</protein>
<comment type="caution">
    <text evidence="11">The sequence shown here is derived from an EMBL/GenBank/DDBJ whole genome shotgun (WGS) entry which is preliminary data.</text>
</comment>
<dbReference type="GO" id="GO:0016020">
    <property type="term" value="C:membrane"/>
    <property type="evidence" value="ECO:0007669"/>
    <property type="project" value="UniProtKB-SubCell"/>
</dbReference>
<dbReference type="InterPro" id="IPR001611">
    <property type="entry name" value="Leu-rich_rpt"/>
</dbReference>
<dbReference type="PANTHER" id="PTHR48063">
    <property type="entry name" value="LRR RECEPTOR-LIKE KINASE"/>
    <property type="match status" value="1"/>
</dbReference>
<keyword evidence="12" id="KW-1185">Reference proteome</keyword>
<evidence type="ECO:0000313" key="12">
    <source>
        <dbReference type="Proteomes" id="UP000886520"/>
    </source>
</evidence>
<dbReference type="AlphaFoldDB" id="A0A9D4UWC8"/>
<dbReference type="Gene3D" id="3.80.10.10">
    <property type="entry name" value="Ribonuclease Inhibitor"/>
    <property type="match status" value="1"/>
</dbReference>
<evidence type="ECO:0000256" key="4">
    <source>
        <dbReference type="ARBA" id="ARBA00022692"/>
    </source>
</evidence>
<dbReference type="PRINTS" id="PR00019">
    <property type="entry name" value="LEURICHRPT"/>
</dbReference>
<keyword evidence="5" id="KW-0732">Signal</keyword>
<evidence type="ECO:0000256" key="9">
    <source>
        <dbReference type="ARBA" id="ARBA00023180"/>
    </source>
</evidence>
<gene>
    <name evidence="11" type="ORF">GOP47_0010613</name>
</gene>
<evidence type="ECO:0000256" key="5">
    <source>
        <dbReference type="ARBA" id="ARBA00022729"/>
    </source>
</evidence>
<dbReference type="Pfam" id="PF00560">
    <property type="entry name" value="LRR_1"/>
    <property type="match status" value="2"/>
</dbReference>
<accession>A0A9D4UWC8</accession>
<evidence type="ECO:0000256" key="8">
    <source>
        <dbReference type="ARBA" id="ARBA00023136"/>
    </source>
</evidence>
<dbReference type="Pfam" id="PF13855">
    <property type="entry name" value="LRR_8"/>
    <property type="match status" value="1"/>
</dbReference>
<dbReference type="OrthoDB" id="8731593at2759"/>
<proteinExistence type="predicted"/>
<feature type="transmembrane region" description="Helical" evidence="10">
    <location>
        <begin position="413"/>
        <end position="433"/>
    </location>
</feature>
<evidence type="ECO:0000256" key="1">
    <source>
        <dbReference type="ARBA" id="ARBA00004479"/>
    </source>
</evidence>
<keyword evidence="2" id="KW-0597">Phosphoprotein</keyword>
<keyword evidence="4 10" id="KW-0812">Transmembrane</keyword>
<evidence type="ECO:0000313" key="11">
    <source>
        <dbReference type="EMBL" id="KAI5074652.1"/>
    </source>
</evidence>
<evidence type="ECO:0000256" key="2">
    <source>
        <dbReference type="ARBA" id="ARBA00022553"/>
    </source>
</evidence>
<comment type="subcellular location">
    <subcellularLocation>
        <location evidence="1">Membrane</location>
        <topology evidence="1">Single-pass type I membrane protein</topology>
    </subcellularLocation>
</comment>
<keyword evidence="9" id="KW-0325">Glycoprotein</keyword>
<keyword evidence="8 10" id="KW-0472">Membrane</keyword>
<keyword evidence="6" id="KW-0677">Repeat</keyword>
<evidence type="ECO:0000256" key="10">
    <source>
        <dbReference type="SAM" id="Phobius"/>
    </source>
</evidence>
<dbReference type="InterPro" id="IPR046956">
    <property type="entry name" value="RLP23-like"/>
</dbReference>
<keyword evidence="3" id="KW-0433">Leucine-rich repeat</keyword>
<keyword evidence="7 10" id="KW-1133">Transmembrane helix</keyword>
<dbReference type="FunFam" id="3.80.10.10:FF:000722">
    <property type="entry name" value="Leucine-rich repeat receptor-like protein kinase"/>
    <property type="match status" value="1"/>
</dbReference>
<evidence type="ECO:0000256" key="6">
    <source>
        <dbReference type="ARBA" id="ARBA00022737"/>
    </source>
</evidence>
<dbReference type="EMBL" id="JABFUD020000010">
    <property type="protein sequence ID" value="KAI5074652.1"/>
    <property type="molecule type" value="Genomic_DNA"/>
</dbReference>
<dbReference type="Proteomes" id="UP000886520">
    <property type="component" value="Chromosome 10"/>
</dbReference>
<evidence type="ECO:0000256" key="7">
    <source>
        <dbReference type="ARBA" id="ARBA00022989"/>
    </source>
</evidence>
<reference evidence="11" key="1">
    <citation type="submission" date="2021-01" db="EMBL/GenBank/DDBJ databases">
        <title>Adiantum capillus-veneris genome.</title>
        <authorList>
            <person name="Fang Y."/>
            <person name="Liao Q."/>
        </authorList>
    </citation>
    <scope>NUCLEOTIDE SEQUENCE</scope>
    <source>
        <strain evidence="11">H3</strain>
        <tissue evidence="11">Leaf</tissue>
    </source>
</reference>
<dbReference type="SUPFAM" id="SSF52058">
    <property type="entry name" value="L domain-like"/>
    <property type="match status" value="1"/>
</dbReference>
<evidence type="ECO:0000256" key="3">
    <source>
        <dbReference type="ARBA" id="ARBA00022614"/>
    </source>
</evidence>
<organism evidence="11 12">
    <name type="scientific">Adiantum capillus-veneris</name>
    <name type="common">Maidenhair fern</name>
    <dbReference type="NCBI Taxonomy" id="13818"/>
    <lineage>
        <taxon>Eukaryota</taxon>
        <taxon>Viridiplantae</taxon>
        <taxon>Streptophyta</taxon>
        <taxon>Embryophyta</taxon>
        <taxon>Tracheophyta</taxon>
        <taxon>Polypodiopsida</taxon>
        <taxon>Polypodiidae</taxon>
        <taxon>Polypodiales</taxon>
        <taxon>Pteridineae</taxon>
        <taxon>Pteridaceae</taxon>
        <taxon>Vittarioideae</taxon>
        <taxon>Adiantum</taxon>
    </lineage>
</organism>
<sequence length="441" mass="47711">MLDISSNLNLFGSLPLSVWGNLNTGTSNLYSYYLDVSHNHISGSLPAQIVYNQTVSMFVDASHNNLSGNLPSNTAQNCVYGGFQWYLSDNFLSGQLLPGFVNNVTCSWIETTYGKYATVSLQNNLLSGTLPESLGFLSGLRYLSLSGNNFSGSIPASLANAKSLQFLDASFNKLTGKIPSFGGDGTPYLWAIILRENELDGVIPPGVTNLTGLAVLDVSRNRLSGSIPFTRFITSDKSSLSPRNEAIADKARWSALRLKQILANNGNVDVMGSLTDMSLNSFSQQDDLSVGFFSLNVSHNMLTGPIPKGLANISKLEWLDLSHNQLTGTIPSELLQLTSLNSFNVSINPSLEGPIPQGAQFYTFTNSSFIGNPDLCGPPLTKSCYSSAPVDPPEENPVNATNSSLLSRIKEKVSLEAIGIGYAIGFMVVGYFFNHYFPYLR</sequence>
<dbReference type="PROSITE" id="PS51450">
    <property type="entry name" value="LRR"/>
    <property type="match status" value="1"/>
</dbReference>
<name>A0A9D4UWC8_ADICA</name>